<dbReference type="EMBL" id="JAQIZZ010000008">
    <property type="protein sequence ID" value="KAJ5526304.1"/>
    <property type="molecule type" value="Genomic_DNA"/>
</dbReference>
<feature type="compositionally biased region" description="Polar residues" evidence="6">
    <location>
        <begin position="302"/>
        <end position="312"/>
    </location>
</feature>
<feature type="compositionally biased region" description="Low complexity" evidence="6">
    <location>
        <begin position="278"/>
        <end position="294"/>
    </location>
</feature>
<evidence type="ECO:0000256" key="5">
    <source>
        <dbReference type="ARBA" id="ARBA00038359"/>
    </source>
</evidence>
<evidence type="ECO:0000256" key="2">
    <source>
        <dbReference type="ARBA" id="ARBA00022692"/>
    </source>
</evidence>
<reference evidence="9 10" key="1">
    <citation type="journal article" date="2023" name="IMA Fungus">
        <title>Comparative genomic study of the Penicillium genus elucidates a diverse pangenome and 15 lateral gene transfer events.</title>
        <authorList>
            <person name="Petersen C."/>
            <person name="Sorensen T."/>
            <person name="Nielsen M.R."/>
            <person name="Sondergaard T.E."/>
            <person name="Sorensen J.L."/>
            <person name="Fitzpatrick D.A."/>
            <person name="Frisvad J.C."/>
            <person name="Nielsen K.L."/>
        </authorList>
    </citation>
    <scope>NUCLEOTIDE SEQUENCE [LARGE SCALE GENOMIC DNA]</scope>
    <source>
        <strain evidence="9 10">IBT 35679</strain>
    </source>
</reference>
<evidence type="ECO:0000256" key="7">
    <source>
        <dbReference type="SAM" id="Phobius"/>
    </source>
</evidence>
<feature type="transmembrane region" description="Helical" evidence="7">
    <location>
        <begin position="202"/>
        <end position="222"/>
    </location>
</feature>
<dbReference type="PANTHER" id="PTHR33048">
    <property type="entry name" value="PTH11-LIKE INTEGRAL MEMBRANE PROTEIN (AFU_ORTHOLOGUE AFUA_5G11245)"/>
    <property type="match status" value="1"/>
</dbReference>
<organism evidence="9 10">
    <name type="scientific">Penicillium frequentans</name>
    <dbReference type="NCBI Taxonomy" id="3151616"/>
    <lineage>
        <taxon>Eukaryota</taxon>
        <taxon>Fungi</taxon>
        <taxon>Dikarya</taxon>
        <taxon>Ascomycota</taxon>
        <taxon>Pezizomycotina</taxon>
        <taxon>Eurotiomycetes</taxon>
        <taxon>Eurotiomycetidae</taxon>
        <taxon>Eurotiales</taxon>
        <taxon>Aspergillaceae</taxon>
        <taxon>Penicillium</taxon>
    </lineage>
</organism>
<evidence type="ECO:0000256" key="1">
    <source>
        <dbReference type="ARBA" id="ARBA00004141"/>
    </source>
</evidence>
<proteinExistence type="inferred from homology"/>
<feature type="transmembrane region" description="Helical" evidence="7">
    <location>
        <begin position="6"/>
        <end position="27"/>
    </location>
</feature>
<evidence type="ECO:0000313" key="9">
    <source>
        <dbReference type="EMBL" id="KAJ5526304.1"/>
    </source>
</evidence>
<evidence type="ECO:0000256" key="3">
    <source>
        <dbReference type="ARBA" id="ARBA00022989"/>
    </source>
</evidence>
<evidence type="ECO:0000256" key="4">
    <source>
        <dbReference type="ARBA" id="ARBA00023136"/>
    </source>
</evidence>
<evidence type="ECO:0000256" key="6">
    <source>
        <dbReference type="SAM" id="MobiDB-lite"/>
    </source>
</evidence>
<evidence type="ECO:0000313" key="10">
    <source>
        <dbReference type="Proteomes" id="UP001220324"/>
    </source>
</evidence>
<name>A0AAD6CQ91_9EURO</name>
<dbReference type="Proteomes" id="UP001220324">
    <property type="component" value="Unassembled WGS sequence"/>
</dbReference>
<feature type="domain" description="Rhodopsin" evidence="8">
    <location>
        <begin position="27"/>
        <end position="266"/>
    </location>
</feature>
<accession>A0AAD6CQ91</accession>
<feature type="transmembrane region" description="Helical" evidence="7">
    <location>
        <begin position="39"/>
        <end position="58"/>
    </location>
</feature>
<protein>
    <recommendedName>
        <fullName evidence="8">Rhodopsin domain-containing protein</fullName>
    </recommendedName>
</protein>
<dbReference type="AlphaFoldDB" id="A0AAD6CQ91"/>
<dbReference type="GO" id="GO:0016020">
    <property type="term" value="C:membrane"/>
    <property type="evidence" value="ECO:0007669"/>
    <property type="project" value="UniProtKB-SubCell"/>
</dbReference>
<keyword evidence="10" id="KW-1185">Reference proteome</keyword>
<evidence type="ECO:0000259" key="8">
    <source>
        <dbReference type="Pfam" id="PF20684"/>
    </source>
</evidence>
<dbReference type="PANTHER" id="PTHR33048:SF47">
    <property type="entry name" value="INTEGRAL MEMBRANE PROTEIN-RELATED"/>
    <property type="match status" value="1"/>
</dbReference>
<gene>
    <name evidence="9" type="ORF">N7494_012954</name>
</gene>
<sequence length="367" mass="40694">MALTGQQPLIVGVSVALMILATVSDVLRFCSRWMMRSGLWWDDWCSLLALILSYAFNISQFVSVGCNMGKHGANVPDEAASITCTAKTLYSVIMIYTICMPSIKVTMVLFYWRLFSGDRKIRIALYAISAMLFSWFVGALASGLVVCEPLPKFWIHSIPGHCLRTMTYFRAIAGTNLATDVFLLVLPIPIVWGLHRPVGERLALIAVFTLGAFVTIVSVIRIAMLTSPDDPDPLWANTQGTIWTSVETSIGVVCVNLPTMSPLFRRYILRREVSSANSKPKSLPLSYPPSSKKPTVNRRRGSTSSTEGLDTTWSIYDNDHRDIVVTTGLTVTGHEEEGVEMDELKRHSSKSVCHDCENRARDPKLGP</sequence>
<dbReference type="Pfam" id="PF20684">
    <property type="entry name" value="Fung_rhodopsin"/>
    <property type="match status" value="1"/>
</dbReference>
<feature type="region of interest" description="Disordered" evidence="6">
    <location>
        <begin position="278"/>
        <end position="312"/>
    </location>
</feature>
<feature type="transmembrane region" description="Helical" evidence="7">
    <location>
        <begin position="242"/>
        <end position="264"/>
    </location>
</feature>
<comment type="similarity">
    <text evidence="5">Belongs to the SAT4 family.</text>
</comment>
<feature type="transmembrane region" description="Helical" evidence="7">
    <location>
        <begin position="166"/>
        <end position="190"/>
    </location>
</feature>
<feature type="transmembrane region" description="Helical" evidence="7">
    <location>
        <begin position="89"/>
        <end position="112"/>
    </location>
</feature>
<dbReference type="InterPro" id="IPR052337">
    <property type="entry name" value="SAT4-like"/>
</dbReference>
<dbReference type="InterPro" id="IPR049326">
    <property type="entry name" value="Rhodopsin_dom_fungi"/>
</dbReference>
<comment type="subcellular location">
    <subcellularLocation>
        <location evidence="1">Membrane</location>
        <topology evidence="1">Multi-pass membrane protein</topology>
    </subcellularLocation>
</comment>
<keyword evidence="2 7" id="KW-0812">Transmembrane</keyword>
<comment type="caution">
    <text evidence="9">The sequence shown here is derived from an EMBL/GenBank/DDBJ whole genome shotgun (WGS) entry which is preliminary data.</text>
</comment>
<keyword evidence="3 7" id="KW-1133">Transmembrane helix</keyword>
<feature type="transmembrane region" description="Helical" evidence="7">
    <location>
        <begin position="124"/>
        <end position="146"/>
    </location>
</feature>
<keyword evidence="4 7" id="KW-0472">Membrane</keyword>